<evidence type="ECO:0000256" key="4">
    <source>
        <dbReference type="SAM" id="Phobius"/>
    </source>
</evidence>
<protein>
    <recommendedName>
        <fullName evidence="2">diguanylate cyclase</fullName>
        <ecNumber evidence="2">2.7.7.65</ecNumber>
    </recommendedName>
</protein>
<proteinExistence type="predicted"/>
<dbReference type="AlphaFoldDB" id="A0A4Q8L863"/>
<dbReference type="RefSeq" id="WP_130551729.1">
    <property type="nucleotide sequence ID" value="NZ_SHMC01000004.1"/>
</dbReference>
<evidence type="ECO:0000259" key="5">
    <source>
        <dbReference type="PROSITE" id="PS50887"/>
    </source>
</evidence>
<dbReference type="InterPro" id="IPR029787">
    <property type="entry name" value="Nucleotide_cyclase"/>
</dbReference>
<gene>
    <name evidence="6" type="ORF">EA660_11680</name>
</gene>
<feature type="transmembrane region" description="Helical" evidence="4">
    <location>
        <begin position="57"/>
        <end position="78"/>
    </location>
</feature>
<comment type="catalytic activity">
    <reaction evidence="3">
        <text>2 GTP = 3',3'-c-di-GMP + 2 diphosphate</text>
        <dbReference type="Rhea" id="RHEA:24898"/>
        <dbReference type="ChEBI" id="CHEBI:33019"/>
        <dbReference type="ChEBI" id="CHEBI:37565"/>
        <dbReference type="ChEBI" id="CHEBI:58805"/>
        <dbReference type="EC" id="2.7.7.65"/>
    </reaction>
</comment>
<dbReference type="PANTHER" id="PTHR45138:SF9">
    <property type="entry name" value="DIGUANYLATE CYCLASE DGCM-RELATED"/>
    <property type="match status" value="1"/>
</dbReference>
<feature type="domain" description="GGDEF" evidence="5">
    <location>
        <begin position="232"/>
        <end position="359"/>
    </location>
</feature>
<reference evidence="6 7" key="1">
    <citation type="submission" date="2019-02" db="EMBL/GenBank/DDBJ databases">
        <title>WGS of Pseudoxanthomonas species novum from clinical isolates.</title>
        <authorList>
            <person name="Bernier A.-M."/>
            <person name="Bernard K."/>
            <person name="Vachon A."/>
        </authorList>
    </citation>
    <scope>NUCLEOTIDE SEQUENCE [LARGE SCALE GENOMIC DNA]</scope>
    <source>
        <strain evidence="6 7">NML171200</strain>
    </source>
</reference>
<name>A0A4Q8L863_9GAMM</name>
<keyword evidence="4" id="KW-0472">Membrane</keyword>
<dbReference type="Proteomes" id="UP000292627">
    <property type="component" value="Unassembled WGS sequence"/>
</dbReference>
<organism evidence="6 7">
    <name type="scientific">Pseudoxanthomonas winnipegensis</name>
    <dbReference type="NCBI Taxonomy" id="2480810"/>
    <lineage>
        <taxon>Bacteria</taxon>
        <taxon>Pseudomonadati</taxon>
        <taxon>Pseudomonadota</taxon>
        <taxon>Gammaproteobacteria</taxon>
        <taxon>Lysobacterales</taxon>
        <taxon>Lysobacteraceae</taxon>
        <taxon>Pseudoxanthomonas</taxon>
    </lineage>
</organism>
<evidence type="ECO:0000256" key="1">
    <source>
        <dbReference type="ARBA" id="ARBA00001946"/>
    </source>
</evidence>
<feature type="transmembrane region" description="Helical" evidence="4">
    <location>
        <begin position="30"/>
        <end position="51"/>
    </location>
</feature>
<feature type="transmembrane region" description="Helical" evidence="4">
    <location>
        <begin position="115"/>
        <end position="133"/>
    </location>
</feature>
<feature type="transmembrane region" description="Helical" evidence="4">
    <location>
        <begin position="138"/>
        <end position="156"/>
    </location>
</feature>
<dbReference type="FunFam" id="3.30.70.270:FF:000001">
    <property type="entry name" value="Diguanylate cyclase domain protein"/>
    <property type="match status" value="1"/>
</dbReference>
<comment type="cofactor">
    <cofactor evidence="1">
        <name>Mg(2+)</name>
        <dbReference type="ChEBI" id="CHEBI:18420"/>
    </cofactor>
</comment>
<dbReference type="InterPro" id="IPR050469">
    <property type="entry name" value="Diguanylate_Cyclase"/>
</dbReference>
<dbReference type="InterPro" id="IPR043128">
    <property type="entry name" value="Rev_trsase/Diguanyl_cyclase"/>
</dbReference>
<dbReference type="GO" id="GO:0052621">
    <property type="term" value="F:diguanylate cyclase activity"/>
    <property type="evidence" value="ECO:0007669"/>
    <property type="project" value="UniProtKB-EC"/>
</dbReference>
<dbReference type="PROSITE" id="PS50887">
    <property type="entry name" value="GGDEF"/>
    <property type="match status" value="1"/>
</dbReference>
<evidence type="ECO:0000313" key="7">
    <source>
        <dbReference type="Proteomes" id="UP000292627"/>
    </source>
</evidence>
<dbReference type="EC" id="2.7.7.65" evidence="2"/>
<keyword evidence="4" id="KW-0812">Transmembrane</keyword>
<dbReference type="CDD" id="cd01949">
    <property type="entry name" value="GGDEF"/>
    <property type="match status" value="1"/>
</dbReference>
<accession>A0A4Q8L863</accession>
<comment type="caution">
    <text evidence="6">The sequence shown here is derived from an EMBL/GenBank/DDBJ whole genome shotgun (WGS) entry which is preliminary data.</text>
</comment>
<dbReference type="PANTHER" id="PTHR45138">
    <property type="entry name" value="REGULATORY COMPONENTS OF SENSORY TRANSDUCTION SYSTEM"/>
    <property type="match status" value="1"/>
</dbReference>
<dbReference type="NCBIfam" id="TIGR00254">
    <property type="entry name" value="GGDEF"/>
    <property type="match status" value="1"/>
</dbReference>
<evidence type="ECO:0000256" key="3">
    <source>
        <dbReference type="ARBA" id="ARBA00034247"/>
    </source>
</evidence>
<dbReference type="SMART" id="SM00267">
    <property type="entry name" value="GGDEF"/>
    <property type="match status" value="1"/>
</dbReference>
<evidence type="ECO:0000256" key="2">
    <source>
        <dbReference type="ARBA" id="ARBA00012528"/>
    </source>
</evidence>
<feature type="transmembrane region" description="Helical" evidence="4">
    <location>
        <begin position="87"/>
        <end position="109"/>
    </location>
</feature>
<dbReference type="OrthoDB" id="9803824at2"/>
<keyword evidence="4" id="KW-1133">Transmembrane helix</keyword>
<dbReference type="SUPFAM" id="SSF55073">
    <property type="entry name" value="Nucleotide cyclase"/>
    <property type="match status" value="1"/>
</dbReference>
<feature type="transmembrane region" description="Helical" evidence="4">
    <location>
        <begin position="162"/>
        <end position="180"/>
    </location>
</feature>
<dbReference type="Gene3D" id="3.30.70.270">
    <property type="match status" value="1"/>
</dbReference>
<evidence type="ECO:0000313" key="6">
    <source>
        <dbReference type="EMBL" id="TAA24390.1"/>
    </source>
</evidence>
<dbReference type="Pfam" id="PF00990">
    <property type="entry name" value="GGDEF"/>
    <property type="match status" value="1"/>
</dbReference>
<dbReference type="EMBL" id="SHMC01000004">
    <property type="protein sequence ID" value="TAA24390.1"/>
    <property type="molecule type" value="Genomic_DNA"/>
</dbReference>
<sequence>MGWFNGRVDDLAPEQRGALIEQQRRESGRYVEVLFVTTPLVFVVSGVHDILTGQPGAWQLMAVRGATAVLILAIGWVVRRYGPRSDVAAGLAVLGVLIASSALACHVVLDPHGLGLAHVVLLLMAMHAIPLTLRPRDAIGMGAALLLPSLAMLALAHAPLASWITDLALLALGIIAGLMLRRRRLDIALELFELRSKLELRVDMDMLTGLLNREGWFRAARVVFTLTRDARRPMTLAYLDLDHFKRINDELGHDAGDRALALVADAMRRCARHQDIAGRLGGEEFVLLMPGLPEMQAVRLVQNLCEAVRRIEFGRSITFSAGVSQVRTTDRLEDTMRRADHALLQAKREGRDRVLRAPAS</sequence>
<dbReference type="InterPro" id="IPR000160">
    <property type="entry name" value="GGDEF_dom"/>
</dbReference>